<dbReference type="Pfam" id="PF00294">
    <property type="entry name" value="PfkB"/>
    <property type="match status" value="1"/>
</dbReference>
<dbReference type="EC" id="2.7.1.56" evidence="2 11"/>
<accession>A0A848DDC4</accession>
<reference evidence="13 14" key="1">
    <citation type="submission" date="2020-04" db="EMBL/GenBank/DDBJ databases">
        <authorList>
            <person name="Klaysubun C."/>
            <person name="Duangmal K."/>
            <person name="Lipun K."/>
        </authorList>
    </citation>
    <scope>NUCLEOTIDE SEQUENCE [LARGE SCALE GENOMIC DNA]</scope>
    <source>
        <strain evidence="13 14">DSM 45300</strain>
    </source>
</reference>
<dbReference type="Proteomes" id="UP000586918">
    <property type="component" value="Unassembled WGS sequence"/>
</dbReference>
<dbReference type="InterPro" id="IPR029056">
    <property type="entry name" value="Ribokinase-like"/>
</dbReference>
<evidence type="ECO:0000256" key="9">
    <source>
        <dbReference type="ARBA" id="ARBA00047745"/>
    </source>
</evidence>
<proteinExistence type="inferred from homology"/>
<evidence type="ECO:0000256" key="3">
    <source>
        <dbReference type="ARBA" id="ARBA00013596"/>
    </source>
</evidence>
<dbReference type="InterPro" id="IPR017583">
    <property type="entry name" value="Tagatose/fructose_Pkinase"/>
</dbReference>
<dbReference type="EMBL" id="JAAXKZ010000006">
    <property type="protein sequence ID" value="NMH90585.1"/>
    <property type="molecule type" value="Genomic_DNA"/>
</dbReference>
<gene>
    <name evidence="13" type="primary">pfkB</name>
    <name evidence="13" type="ORF">HF519_03100</name>
</gene>
<dbReference type="AlphaFoldDB" id="A0A848DDC4"/>
<keyword evidence="14" id="KW-1185">Reference proteome</keyword>
<comment type="similarity">
    <text evidence="1 11">Belongs to the carbohydrate kinase PfkB family.</text>
</comment>
<dbReference type="GO" id="GO:0044281">
    <property type="term" value="P:small molecule metabolic process"/>
    <property type="evidence" value="ECO:0007669"/>
    <property type="project" value="UniProtKB-ARBA"/>
</dbReference>
<dbReference type="Gene3D" id="3.40.1190.20">
    <property type="match status" value="1"/>
</dbReference>
<comment type="function">
    <text evidence="11">Catalyzes the ATP-dependent phosphorylation of fructose-l-phosphate to fructose-l,6-bisphosphate.</text>
</comment>
<dbReference type="GO" id="GO:0016052">
    <property type="term" value="P:carbohydrate catabolic process"/>
    <property type="evidence" value="ECO:0007669"/>
    <property type="project" value="UniProtKB-ARBA"/>
</dbReference>
<evidence type="ECO:0000313" key="13">
    <source>
        <dbReference type="EMBL" id="NMH90585.1"/>
    </source>
</evidence>
<dbReference type="GO" id="GO:0005524">
    <property type="term" value="F:ATP binding"/>
    <property type="evidence" value="ECO:0007669"/>
    <property type="project" value="UniProtKB-UniRule"/>
</dbReference>
<evidence type="ECO:0000256" key="2">
    <source>
        <dbReference type="ARBA" id="ARBA00012131"/>
    </source>
</evidence>
<name>A0A848DDC4_9PSEU</name>
<evidence type="ECO:0000256" key="4">
    <source>
        <dbReference type="ARBA" id="ARBA00022679"/>
    </source>
</evidence>
<dbReference type="NCBIfam" id="TIGR03168">
    <property type="entry name" value="1-PFK"/>
    <property type="match status" value="1"/>
</dbReference>
<dbReference type="NCBIfam" id="TIGR03828">
    <property type="entry name" value="pfkB"/>
    <property type="match status" value="1"/>
</dbReference>
<feature type="domain" description="Carbohydrate kinase PfkB" evidence="12">
    <location>
        <begin position="18"/>
        <end position="282"/>
    </location>
</feature>
<evidence type="ECO:0000259" key="12">
    <source>
        <dbReference type="Pfam" id="PF00294"/>
    </source>
</evidence>
<dbReference type="InterPro" id="IPR011611">
    <property type="entry name" value="PfkB_dom"/>
</dbReference>
<protein>
    <recommendedName>
        <fullName evidence="3 11">1-phosphofructokinase</fullName>
        <shortName evidence="11">Fru1PK</shortName>
        <ecNumber evidence="2 11">2.7.1.56</ecNumber>
    </recommendedName>
    <alternativeName>
        <fullName evidence="8 11">Fructose 1-phosphate kinase</fullName>
    </alternativeName>
</protein>
<evidence type="ECO:0000256" key="10">
    <source>
        <dbReference type="PIRNR" id="PIRNR000535"/>
    </source>
</evidence>
<evidence type="ECO:0000256" key="5">
    <source>
        <dbReference type="ARBA" id="ARBA00022741"/>
    </source>
</evidence>
<dbReference type="InterPro" id="IPR002173">
    <property type="entry name" value="Carboh/pur_kinase_PfkB_CS"/>
</dbReference>
<evidence type="ECO:0000256" key="8">
    <source>
        <dbReference type="ARBA" id="ARBA00032802"/>
    </source>
</evidence>
<organism evidence="13 14">
    <name type="scientific">Pseudonocardia bannensis</name>
    <dbReference type="NCBI Taxonomy" id="630973"/>
    <lineage>
        <taxon>Bacteria</taxon>
        <taxon>Bacillati</taxon>
        <taxon>Actinomycetota</taxon>
        <taxon>Actinomycetes</taxon>
        <taxon>Pseudonocardiales</taxon>
        <taxon>Pseudonocardiaceae</taxon>
        <taxon>Pseudonocardia</taxon>
    </lineage>
</organism>
<dbReference type="SUPFAM" id="SSF53613">
    <property type="entry name" value="Ribokinase-like"/>
    <property type="match status" value="1"/>
</dbReference>
<dbReference type="PANTHER" id="PTHR46566">
    <property type="entry name" value="1-PHOSPHOFRUCTOKINASE-RELATED"/>
    <property type="match status" value="1"/>
</dbReference>
<keyword evidence="6 11" id="KW-0418">Kinase</keyword>
<dbReference type="CDD" id="cd01164">
    <property type="entry name" value="FruK_PfkB_like"/>
    <property type="match status" value="1"/>
</dbReference>
<evidence type="ECO:0000256" key="11">
    <source>
        <dbReference type="RuleBase" id="RU369061"/>
    </source>
</evidence>
<dbReference type="GO" id="GO:0008662">
    <property type="term" value="F:1-phosphofructokinase activity"/>
    <property type="evidence" value="ECO:0007669"/>
    <property type="project" value="UniProtKB-UniRule"/>
</dbReference>
<dbReference type="GO" id="GO:0005829">
    <property type="term" value="C:cytosol"/>
    <property type="evidence" value="ECO:0007669"/>
    <property type="project" value="TreeGrafter"/>
</dbReference>
<dbReference type="PIRSF" id="PIRSF000535">
    <property type="entry name" value="1PFK/6PFK/LacC"/>
    <property type="match status" value="1"/>
</dbReference>
<dbReference type="PROSITE" id="PS00584">
    <property type="entry name" value="PFKB_KINASES_2"/>
    <property type="match status" value="1"/>
</dbReference>
<evidence type="ECO:0000256" key="1">
    <source>
        <dbReference type="ARBA" id="ARBA00010688"/>
    </source>
</evidence>
<evidence type="ECO:0000256" key="7">
    <source>
        <dbReference type="ARBA" id="ARBA00022840"/>
    </source>
</evidence>
<dbReference type="PANTHER" id="PTHR46566:SF5">
    <property type="entry name" value="1-PHOSPHOFRUCTOKINASE"/>
    <property type="match status" value="1"/>
</dbReference>
<dbReference type="FunFam" id="3.40.1190.20:FF:000001">
    <property type="entry name" value="Phosphofructokinase"/>
    <property type="match status" value="1"/>
</dbReference>
<comment type="catalytic activity">
    <reaction evidence="9 11">
        <text>beta-D-fructose 1-phosphate + ATP = beta-D-fructose 1,6-bisphosphate + ADP + H(+)</text>
        <dbReference type="Rhea" id="RHEA:14213"/>
        <dbReference type="ChEBI" id="CHEBI:15378"/>
        <dbReference type="ChEBI" id="CHEBI:30616"/>
        <dbReference type="ChEBI" id="CHEBI:32966"/>
        <dbReference type="ChEBI" id="CHEBI:138881"/>
        <dbReference type="ChEBI" id="CHEBI:456216"/>
        <dbReference type="EC" id="2.7.1.56"/>
    </reaction>
</comment>
<keyword evidence="5 11" id="KW-0547">Nucleotide-binding</keyword>
<dbReference type="RefSeq" id="WP_169410083.1">
    <property type="nucleotide sequence ID" value="NZ_JAAXKZ010000006.1"/>
</dbReference>
<keyword evidence="7 11" id="KW-0067">ATP-binding</keyword>
<sequence>MIVTLTPNPSLDRTVEIDELRRGEVIRAVGGRVDPGGKGVNVSRALAAGNVATVAVLPSGGAEGSQLSALLAPVGVQVVQVPIAGALRSNITIVEPDGTTTKLNESGPELSRDEIEAIERRVVAVAEHAAWVVAAGSLPRGVGTGFYAELVTVVREAGNNSAQVCVDASGAPFDAAVDAGPDLVKPNAEELAELVGRPLRRLGDVVDAAAEVRKRGVGTVLVSLGADGALLAGPDEVLHGWAPPVRVRSTVGAGDATLAGFLAGGGRGRPALVTALAYGTAAVSLPGSVMPRPADLDAAAVVVTDNLDLDRHLGGTPS</sequence>
<keyword evidence="4 10" id="KW-0808">Transferase</keyword>
<dbReference type="InterPro" id="IPR022463">
    <property type="entry name" value="1-PFruKinase"/>
</dbReference>
<evidence type="ECO:0000256" key="6">
    <source>
        <dbReference type="ARBA" id="ARBA00022777"/>
    </source>
</evidence>
<evidence type="ECO:0000313" key="14">
    <source>
        <dbReference type="Proteomes" id="UP000586918"/>
    </source>
</evidence>
<comment type="caution">
    <text evidence="13">The sequence shown here is derived from an EMBL/GenBank/DDBJ whole genome shotgun (WGS) entry which is preliminary data.</text>
</comment>